<evidence type="ECO:0000313" key="1">
    <source>
        <dbReference type="EMBL" id="QJA56850.1"/>
    </source>
</evidence>
<dbReference type="AlphaFoldDB" id="A0A6M3IH51"/>
<organism evidence="1">
    <name type="scientific">viral metagenome</name>
    <dbReference type="NCBI Taxonomy" id="1070528"/>
    <lineage>
        <taxon>unclassified sequences</taxon>
        <taxon>metagenomes</taxon>
        <taxon>organismal metagenomes</taxon>
    </lineage>
</organism>
<name>A0A6M3IH51_9ZZZZ</name>
<gene>
    <name evidence="1" type="ORF">MM415B01783_0008</name>
</gene>
<accession>A0A6M3IH51</accession>
<reference evidence="1" key="1">
    <citation type="submission" date="2020-03" db="EMBL/GenBank/DDBJ databases">
        <title>The deep terrestrial virosphere.</title>
        <authorList>
            <person name="Holmfeldt K."/>
            <person name="Nilsson E."/>
            <person name="Simone D."/>
            <person name="Lopez-Fernandez M."/>
            <person name="Wu X."/>
            <person name="de Brujin I."/>
            <person name="Lundin D."/>
            <person name="Andersson A."/>
            <person name="Bertilsson S."/>
            <person name="Dopson M."/>
        </authorList>
    </citation>
    <scope>NUCLEOTIDE SEQUENCE</scope>
    <source>
        <strain evidence="1">MM415B01783</strain>
    </source>
</reference>
<proteinExistence type="predicted"/>
<protein>
    <submittedName>
        <fullName evidence="1">Uncharacterized protein</fullName>
    </submittedName>
</protein>
<sequence length="69" mass="8266">MRILSVEPRDIHIVLDLSYRELEYVLKYMNRCTASPDLNDKDWEEADKYVRETFFPQLDKLSSNIKEQG</sequence>
<dbReference type="EMBL" id="MT141241">
    <property type="protein sequence ID" value="QJA56850.1"/>
    <property type="molecule type" value="Genomic_DNA"/>
</dbReference>